<dbReference type="InterPro" id="IPR036028">
    <property type="entry name" value="SH3-like_dom_sf"/>
</dbReference>
<dbReference type="SMART" id="SM00326">
    <property type="entry name" value="SH3"/>
    <property type="match status" value="1"/>
</dbReference>
<dbReference type="SMART" id="SM00312">
    <property type="entry name" value="PX"/>
    <property type="match status" value="1"/>
</dbReference>
<dbReference type="GO" id="GO:0005886">
    <property type="term" value="C:plasma membrane"/>
    <property type="evidence" value="ECO:0007669"/>
    <property type="project" value="TreeGrafter"/>
</dbReference>
<dbReference type="GO" id="GO:0031410">
    <property type="term" value="C:cytoplasmic vesicle"/>
    <property type="evidence" value="ECO:0007669"/>
    <property type="project" value="TreeGrafter"/>
</dbReference>
<organism evidence="4 5">
    <name type="scientific">Anaeramoeba flamelloides</name>
    <dbReference type="NCBI Taxonomy" id="1746091"/>
    <lineage>
        <taxon>Eukaryota</taxon>
        <taxon>Metamonada</taxon>
        <taxon>Anaeramoebidae</taxon>
        <taxon>Anaeramoeba</taxon>
    </lineage>
</organism>
<reference evidence="4" key="1">
    <citation type="submission" date="2022-08" db="EMBL/GenBank/DDBJ databases">
        <title>Novel sulphate-reducing endosymbionts in the free-living metamonad Anaeramoeba.</title>
        <authorList>
            <person name="Jerlstrom-Hultqvist J."/>
            <person name="Cepicka I."/>
            <person name="Gallot-Lavallee L."/>
            <person name="Salas-Leiva D."/>
            <person name="Curtis B.A."/>
            <person name="Zahonova K."/>
            <person name="Pipaliya S."/>
            <person name="Dacks J."/>
            <person name="Roger A.J."/>
        </authorList>
    </citation>
    <scope>NUCLEOTIDE SEQUENCE</scope>
    <source>
        <strain evidence="4">Busselton2</strain>
    </source>
</reference>
<dbReference type="PANTHER" id="PTHR45827:SF1">
    <property type="entry name" value="SORTING NEXIN"/>
    <property type="match status" value="1"/>
</dbReference>
<evidence type="ECO:0000313" key="5">
    <source>
        <dbReference type="Proteomes" id="UP001146793"/>
    </source>
</evidence>
<dbReference type="PROSITE" id="PS50002">
    <property type="entry name" value="SH3"/>
    <property type="match status" value="1"/>
</dbReference>
<dbReference type="Gene3D" id="2.30.30.40">
    <property type="entry name" value="SH3 Domains"/>
    <property type="match status" value="1"/>
</dbReference>
<accession>A0AAV7Z326</accession>
<dbReference type="SUPFAM" id="SSF50044">
    <property type="entry name" value="SH3-domain"/>
    <property type="match status" value="1"/>
</dbReference>
<dbReference type="Proteomes" id="UP001146793">
    <property type="component" value="Unassembled WGS sequence"/>
</dbReference>
<gene>
    <name evidence="4" type="ORF">M0812_01715</name>
</gene>
<dbReference type="PRINTS" id="PR00452">
    <property type="entry name" value="SH3DOMAIN"/>
</dbReference>
<dbReference type="Gene3D" id="3.30.1520.10">
    <property type="entry name" value="Phox-like domain"/>
    <property type="match status" value="1"/>
</dbReference>
<sequence length="505" mass="58969">MLKAVAIYDNETKETNELPFEEGDEILITQKDEESGWWTGFLKDDPLCKEGLFPGNYVKIIQNEDESSIGSSSGDEKMDEIQDFNQLQSGDQNEFLNQSSSDLEGSYNDDEENDKNIVSEHTLQKGYFWKTSNNKKIITSINEVVKSGKIKKKAFFLLSSSLSSGIKTRKWSDFVWLSKIYKHQYPNICIPPLLDLQPSGRKGFETIENVRKTTANIFLNKISEHPVLSTSNIFNDFLTTDSLRELNQKKDNAKNKYVDFWKTVKIKCPTPDDYQHQQLAMFRANIQSHSHLLKDLTNQIREVSLNTFSNFHNSFLKLSHLLKKWSLLSFHWGVQPTKKEIKQEKSLTNLICALSHICRKIAYGYKEQSDNELNELLIYTFEYQQYYIQFQTSLDLLEKISKKSSYYQEGQLKMNKSNIQTNKDRKKVIKNSQKASELTKTLNSMTNITIGETEYFRKMRLKETVKIIKNIVESQIQFYEKNEKLFQSIKPYITKNEQVNKYNQK</sequence>
<dbReference type="SUPFAM" id="SSF64268">
    <property type="entry name" value="PX domain"/>
    <property type="match status" value="1"/>
</dbReference>
<evidence type="ECO:0000259" key="3">
    <source>
        <dbReference type="PROSITE" id="PS50002"/>
    </source>
</evidence>
<dbReference type="CDD" id="cd00174">
    <property type="entry name" value="SH3"/>
    <property type="match status" value="1"/>
</dbReference>
<name>A0AAV7Z326_9EUKA</name>
<dbReference type="Pfam" id="PF00018">
    <property type="entry name" value="SH3_1"/>
    <property type="match status" value="1"/>
</dbReference>
<dbReference type="AlphaFoldDB" id="A0AAV7Z326"/>
<protein>
    <submittedName>
        <fullName evidence="4">Sorting nexin</fullName>
    </submittedName>
</protein>
<keyword evidence="1 2" id="KW-0728">SH3 domain</keyword>
<dbReference type="InterPro" id="IPR001683">
    <property type="entry name" value="PX_dom"/>
</dbReference>
<proteinExistence type="predicted"/>
<evidence type="ECO:0000256" key="2">
    <source>
        <dbReference type="PROSITE-ProRule" id="PRU00192"/>
    </source>
</evidence>
<dbReference type="InterPro" id="IPR027267">
    <property type="entry name" value="AH/BAR_dom_sf"/>
</dbReference>
<feature type="domain" description="SH3" evidence="3">
    <location>
        <begin position="1"/>
        <end position="63"/>
    </location>
</feature>
<evidence type="ECO:0000256" key="1">
    <source>
        <dbReference type="ARBA" id="ARBA00022443"/>
    </source>
</evidence>
<dbReference type="GO" id="GO:0035091">
    <property type="term" value="F:phosphatidylinositol binding"/>
    <property type="evidence" value="ECO:0007669"/>
    <property type="project" value="InterPro"/>
</dbReference>
<comment type="caution">
    <text evidence="4">The sequence shown here is derived from an EMBL/GenBank/DDBJ whole genome shotgun (WGS) entry which is preliminary data.</text>
</comment>
<dbReference type="GO" id="GO:0016197">
    <property type="term" value="P:endosomal transport"/>
    <property type="evidence" value="ECO:0007669"/>
    <property type="project" value="TreeGrafter"/>
</dbReference>
<dbReference type="GO" id="GO:0006897">
    <property type="term" value="P:endocytosis"/>
    <property type="evidence" value="ECO:0007669"/>
    <property type="project" value="TreeGrafter"/>
</dbReference>
<dbReference type="Gene3D" id="1.20.1270.60">
    <property type="entry name" value="Arfaptin homology (AH) domain/BAR domain"/>
    <property type="match status" value="1"/>
</dbReference>
<dbReference type="Pfam" id="PF00787">
    <property type="entry name" value="PX"/>
    <property type="match status" value="1"/>
</dbReference>
<evidence type="ECO:0000313" key="4">
    <source>
        <dbReference type="EMBL" id="KAJ3434597.1"/>
    </source>
</evidence>
<dbReference type="InterPro" id="IPR036871">
    <property type="entry name" value="PX_dom_sf"/>
</dbReference>
<dbReference type="EMBL" id="JANTQA010000042">
    <property type="protein sequence ID" value="KAJ3434597.1"/>
    <property type="molecule type" value="Genomic_DNA"/>
</dbReference>
<dbReference type="PANTHER" id="PTHR45827">
    <property type="entry name" value="SORTING NEXIN"/>
    <property type="match status" value="1"/>
</dbReference>
<dbReference type="InterPro" id="IPR001452">
    <property type="entry name" value="SH3_domain"/>
</dbReference>
<dbReference type="GO" id="GO:0097320">
    <property type="term" value="P:plasma membrane tubulation"/>
    <property type="evidence" value="ECO:0007669"/>
    <property type="project" value="TreeGrafter"/>
</dbReference>